<evidence type="ECO:0000313" key="4">
    <source>
        <dbReference type="EMBL" id="GAA2572645.1"/>
    </source>
</evidence>
<reference evidence="5" key="1">
    <citation type="journal article" date="2019" name="Int. J. Syst. Evol. Microbiol.">
        <title>The Global Catalogue of Microorganisms (GCM) 10K type strain sequencing project: providing services to taxonomists for standard genome sequencing and annotation.</title>
        <authorList>
            <consortium name="The Broad Institute Genomics Platform"/>
            <consortium name="The Broad Institute Genome Sequencing Center for Infectious Disease"/>
            <person name="Wu L."/>
            <person name="Ma J."/>
        </authorList>
    </citation>
    <scope>NUCLEOTIDE SEQUENCE [LARGE SCALE GENOMIC DNA]</scope>
    <source>
        <strain evidence="5">JCM 6833</strain>
    </source>
</reference>
<keyword evidence="2" id="KW-0732">Signal</keyword>
<comment type="similarity">
    <text evidence="1">Belongs to the leucine-binding protein family.</text>
</comment>
<dbReference type="Pfam" id="PF00069">
    <property type="entry name" value="Pkinase"/>
    <property type="match status" value="1"/>
</dbReference>
<dbReference type="Gene3D" id="1.10.510.10">
    <property type="entry name" value="Transferase(Phosphotransferase) domain 1"/>
    <property type="match status" value="1"/>
</dbReference>
<dbReference type="CDD" id="cd14014">
    <property type="entry name" value="STKc_PknB_like"/>
    <property type="match status" value="1"/>
</dbReference>
<dbReference type="Gene3D" id="3.40.50.2300">
    <property type="match status" value="2"/>
</dbReference>
<comment type="caution">
    <text evidence="4">The sequence shown here is derived from an EMBL/GenBank/DDBJ whole genome shotgun (WGS) entry which is preliminary data.</text>
</comment>
<evidence type="ECO:0000313" key="5">
    <source>
        <dbReference type="Proteomes" id="UP001501509"/>
    </source>
</evidence>
<dbReference type="SUPFAM" id="SSF53822">
    <property type="entry name" value="Periplasmic binding protein-like I"/>
    <property type="match status" value="1"/>
</dbReference>
<dbReference type="InterPro" id="IPR000719">
    <property type="entry name" value="Prot_kinase_dom"/>
</dbReference>
<proteinExistence type="inferred from homology"/>
<dbReference type="InterPro" id="IPR028082">
    <property type="entry name" value="Peripla_BP_I"/>
</dbReference>
<dbReference type="InterPro" id="IPR011009">
    <property type="entry name" value="Kinase-like_dom_sf"/>
</dbReference>
<dbReference type="PANTHER" id="PTHR30483">
    <property type="entry name" value="LEUCINE-SPECIFIC-BINDING PROTEIN"/>
    <property type="match status" value="1"/>
</dbReference>
<dbReference type="InterPro" id="IPR051010">
    <property type="entry name" value="BCAA_transport"/>
</dbReference>
<evidence type="ECO:0000256" key="1">
    <source>
        <dbReference type="ARBA" id="ARBA00010062"/>
    </source>
</evidence>
<dbReference type="PROSITE" id="PS50011">
    <property type="entry name" value="PROTEIN_KINASE_DOM"/>
    <property type="match status" value="1"/>
</dbReference>
<dbReference type="Proteomes" id="UP001501509">
    <property type="component" value="Unassembled WGS sequence"/>
</dbReference>
<name>A0ABP6BIK3_9ACTN</name>
<feature type="domain" description="Protein kinase" evidence="3">
    <location>
        <begin position="1"/>
        <end position="208"/>
    </location>
</feature>
<dbReference type="PROSITE" id="PS00108">
    <property type="entry name" value="PROTEIN_KINASE_ST"/>
    <property type="match status" value="1"/>
</dbReference>
<sequence>MRELELAERIAGYCTARVLDADVRGDQPYIVSQFVRGPSLAEVVNDDGPLDTAGLMWLAIGTATALTAIHRAGIVHRDFKPANVLLGQSGPRVFDFGIARALDASHSVLTSQVVGTPTYMAPEQIAGDGVGFVTDVFAWGGTMVFAATGRPPFGNDSIPAVMHRVLSLEADLRGTPEPLAELVAACLAKDPARRPSSLELLSRLMGMVGAEVPLGTDVLERGATLVDVPVSRLTPTLPADSLMPTAPPAKVSRRWAPAAAALAVLLIAVPTAVVMLLPDDRGSGSDAAQGTVRIGVMASMTGEGNVYGKAAMAGTTLAVAEHNAQNPKLRAELVPMDTGGRAEEAVPQAQRAAGLGLAAVVGPMFSGESQAVMPLFERQGLPSVSPSASGPPLATNGWTYWHTMAPDVEETVGALVPLLRRHETGKLVVLDDGQAYPRAVADVFVRRAKAATRVTMRSDATDHGDVVWRLKDEKADSVFYSGYYTTAGPLIKQAREAGFKGRFYLTDAAFGPELLKLAGSAADGTTLTCPCLNVGKGIEGVPSSAFLTRYAKANGGQRPVNYTAESYDAMNTILAALKAGKRTPVELNEFLRGIDLPGVTQRIRFNQKGQLTNSISYAYQVRNGAFTFLGDSRTAALR</sequence>
<dbReference type="CDD" id="cd06342">
    <property type="entry name" value="PBP1_ABC_LIVBP-like"/>
    <property type="match status" value="1"/>
</dbReference>
<organism evidence="4 5">
    <name type="scientific">Actinomadura fulvescens</name>
    <dbReference type="NCBI Taxonomy" id="46160"/>
    <lineage>
        <taxon>Bacteria</taxon>
        <taxon>Bacillati</taxon>
        <taxon>Actinomycetota</taxon>
        <taxon>Actinomycetes</taxon>
        <taxon>Streptosporangiales</taxon>
        <taxon>Thermomonosporaceae</taxon>
        <taxon>Actinomadura</taxon>
    </lineage>
</organism>
<dbReference type="InterPro" id="IPR028081">
    <property type="entry name" value="Leu-bd"/>
</dbReference>
<evidence type="ECO:0000256" key="2">
    <source>
        <dbReference type="ARBA" id="ARBA00022729"/>
    </source>
</evidence>
<gene>
    <name evidence="4" type="ORF">GCM10010411_00280</name>
</gene>
<dbReference type="EMBL" id="BAAATD010000001">
    <property type="protein sequence ID" value="GAA2572645.1"/>
    <property type="molecule type" value="Genomic_DNA"/>
</dbReference>
<evidence type="ECO:0000259" key="3">
    <source>
        <dbReference type="PROSITE" id="PS50011"/>
    </source>
</evidence>
<dbReference type="PANTHER" id="PTHR30483:SF6">
    <property type="entry name" value="PERIPLASMIC BINDING PROTEIN OF ABC TRANSPORTER FOR NATURAL AMINO ACIDS"/>
    <property type="match status" value="1"/>
</dbReference>
<keyword evidence="5" id="KW-1185">Reference proteome</keyword>
<dbReference type="Pfam" id="PF13458">
    <property type="entry name" value="Peripla_BP_6"/>
    <property type="match status" value="1"/>
</dbReference>
<protein>
    <recommendedName>
        <fullName evidence="3">Protein kinase domain-containing protein</fullName>
    </recommendedName>
</protein>
<accession>A0ABP6BIK3</accession>
<dbReference type="SUPFAM" id="SSF56112">
    <property type="entry name" value="Protein kinase-like (PK-like)"/>
    <property type="match status" value="1"/>
</dbReference>
<dbReference type="InterPro" id="IPR008271">
    <property type="entry name" value="Ser/Thr_kinase_AS"/>
</dbReference>